<gene>
    <name evidence="3" type="ORF">Tco025E_03433</name>
</gene>
<reference evidence="3 4" key="1">
    <citation type="journal article" date="2018" name="BMC Genomics">
        <title>Genomic comparison of Trypanosoma conorhini and Trypanosoma rangeli to Trypanosoma cruzi strains of high and low virulence.</title>
        <authorList>
            <person name="Bradwell K.R."/>
            <person name="Koparde V.N."/>
            <person name="Matveyev A.V."/>
            <person name="Serrano M.G."/>
            <person name="Alves J.M."/>
            <person name="Parikh H."/>
            <person name="Huang B."/>
            <person name="Lee V."/>
            <person name="Espinosa-Alvarez O."/>
            <person name="Ortiz P.A."/>
            <person name="Costa-Martins A.G."/>
            <person name="Teixeira M.M."/>
            <person name="Buck G.A."/>
        </authorList>
    </citation>
    <scope>NUCLEOTIDE SEQUENCE [LARGE SCALE GENOMIC DNA]</scope>
    <source>
        <strain evidence="3 4">025E</strain>
    </source>
</reference>
<dbReference type="EMBL" id="MKKU01000158">
    <property type="protein sequence ID" value="RNF21353.1"/>
    <property type="molecule type" value="Genomic_DNA"/>
</dbReference>
<dbReference type="OrthoDB" id="246526at2759"/>
<keyword evidence="1" id="KW-0175">Coiled coil</keyword>
<feature type="coiled-coil region" evidence="1">
    <location>
        <begin position="87"/>
        <end position="121"/>
    </location>
</feature>
<dbReference type="RefSeq" id="XP_029229510.1">
    <property type="nucleotide sequence ID" value="XM_029370351.1"/>
</dbReference>
<dbReference type="AlphaFoldDB" id="A0A3R7S4S7"/>
<sequence length="385" mass="42627">MTEVPYSPCPIFPGEVEDYYCTSCHTTCSGLSLLVGPHTGHNRVPLAAAVQYLPAALQRDARALVTRIQEEYVRPKAAHCDTLHATLAHMQQERQRKRRQVEELQRELGGLDEKIDALTEECAMALCHWSHQREGFLRQVRRLLQGGDAIARTLATRVKGTRDPHRGGKVGAARQAANEELHELQRLLAQPLAWLEQEEDAAPAAPECSKEWQELQSGPPATADGGAVFGQRNPQEYSCRQIRGVSGLRRRGNDRRLGPSDAEAVLEQLLAEHREPLTQPHTRRASSPSSAATSTVEEDGASSCGAPSEASAGTEQRRRRRDFKWRERLLREGLDRCMFDGPSVQRGPTKNTADDETGVNYTSGSSGSGSVREAVVHLLRDPQRR</sequence>
<organism evidence="3 4">
    <name type="scientific">Trypanosoma conorhini</name>
    <dbReference type="NCBI Taxonomy" id="83891"/>
    <lineage>
        <taxon>Eukaryota</taxon>
        <taxon>Discoba</taxon>
        <taxon>Euglenozoa</taxon>
        <taxon>Kinetoplastea</taxon>
        <taxon>Metakinetoplastina</taxon>
        <taxon>Trypanosomatida</taxon>
        <taxon>Trypanosomatidae</taxon>
        <taxon>Trypanosoma</taxon>
    </lineage>
</organism>
<evidence type="ECO:0000313" key="3">
    <source>
        <dbReference type="EMBL" id="RNF21353.1"/>
    </source>
</evidence>
<evidence type="ECO:0000256" key="2">
    <source>
        <dbReference type="SAM" id="MobiDB-lite"/>
    </source>
</evidence>
<feature type="compositionally biased region" description="Polar residues" evidence="2">
    <location>
        <begin position="359"/>
        <end position="369"/>
    </location>
</feature>
<feature type="region of interest" description="Disordered" evidence="2">
    <location>
        <begin position="198"/>
        <end position="235"/>
    </location>
</feature>
<protein>
    <submittedName>
        <fullName evidence="3">Uncharacterized protein</fullName>
    </submittedName>
</protein>
<name>A0A3R7S4S7_9TRYP</name>
<dbReference type="GeneID" id="40317044"/>
<feature type="compositionally biased region" description="Basic and acidic residues" evidence="2">
    <location>
        <begin position="374"/>
        <end position="385"/>
    </location>
</feature>
<feature type="region of interest" description="Disordered" evidence="2">
    <location>
        <begin position="338"/>
        <end position="385"/>
    </location>
</feature>
<feature type="region of interest" description="Disordered" evidence="2">
    <location>
        <begin position="273"/>
        <end position="320"/>
    </location>
</feature>
<evidence type="ECO:0000313" key="4">
    <source>
        <dbReference type="Proteomes" id="UP000284403"/>
    </source>
</evidence>
<comment type="caution">
    <text evidence="3">The sequence shown here is derived from an EMBL/GenBank/DDBJ whole genome shotgun (WGS) entry which is preliminary data.</text>
</comment>
<keyword evidence="4" id="KW-1185">Reference proteome</keyword>
<evidence type="ECO:0000256" key="1">
    <source>
        <dbReference type="SAM" id="Coils"/>
    </source>
</evidence>
<proteinExistence type="predicted"/>
<accession>A0A3R7S4S7</accession>
<dbReference type="SUPFAM" id="SSF57845">
    <property type="entry name" value="B-box zinc-binding domain"/>
    <property type="match status" value="1"/>
</dbReference>
<feature type="compositionally biased region" description="Low complexity" evidence="2">
    <location>
        <begin position="285"/>
        <end position="295"/>
    </location>
</feature>
<dbReference type="Proteomes" id="UP000284403">
    <property type="component" value="Unassembled WGS sequence"/>
</dbReference>